<dbReference type="PROSITE" id="PS00943">
    <property type="entry name" value="UBIA"/>
    <property type="match status" value="1"/>
</dbReference>
<keyword evidence="2 8" id="KW-0808">Transferase</keyword>
<keyword evidence="8" id="KW-1003">Cell membrane</keyword>
<dbReference type="GO" id="GO:0005886">
    <property type="term" value="C:plasma membrane"/>
    <property type="evidence" value="ECO:0007669"/>
    <property type="project" value="UniProtKB-SubCell"/>
</dbReference>
<dbReference type="Gene3D" id="1.10.357.140">
    <property type="entry name" value="UbiA prenyltransferase"/>
    <property type="match status" value="1"/>
</dbReference>
<evidence type="ECO:0000256" key="5">
    <source>
        <dbReference type="ARBA" id="ARBA00023133"/>
    </source>
</evidence>
<keyword evidence="4 8" id="KW-1133">Transmembrane helix</keyword>
<evidence type="ECO:0000313" key="9">
    <source>
        <dbReference type="EMBL" id="PYE50304.1"/>
    </source>
</evidence>
<evidence type="ECO:0000256" key="4">
    <source>
        <dbReference type="ARBA" id="ARBA00022989"/>
    </source>
</evidence>
<dbReference type="Pfam" id="PF01040">
    <property type="entry name" value="UbiA"/>
    <property type="match status" value="1"/>
</dbReference>
<feature type="transmembrane region" description="Helical" evidence="8">
    <location>
        <begin position="144"/>
        <end position="161"/>
    </location>
</feature>
<name>A0A2V4WF59_PAEBA</name>
<dbReference type="InterPro" id="IPR006369">
    <property type="entry name" value="Protohaem_IX_farnesylTrfase"/>
</dbReference>
<dbReference type="GO" id="GO:0048034">
    <property type="term" value="P:heme O biosynthetic process"/>
    <property type="evidence" value="ECO:0007669"/>
    <property type="project" value="UniProtKB-UniRule"/>
</dbReference>
<comment type="catalytic activity">
    <reaction evidence="7 8">
        <text>heme b + (2E,6E)-farnesyl diphosphate + H2O = Fe(II)-heme o + diphosphate</text>
        <dbReference type="Rhea" id="RHEA:28070"/>
        <dbReference type="ChEBI" id="CHEBI:15377"/>
        <dbReference type="ChEBI" id="CHEBI:33019"/>
        <dbReference type="ChEBI" id="CHEBI:60344"/>
        <dbReference type="ChEBI" id="CHEBI:60530"/>
        <dbReference type="ChEBI" id="CHEBI:175763"/>
        <dbReference type="EC" id="2.5.1.141"/>
    </reaction>
</comment>
<dbReference type="InterPro" id="IPR044878">
    <property type="entry name" value="UbiA_sf"/>
</dbReference>
<dbReference type="GO" id="GO:0008495">
    <property type="term" value="F:protoheme IX farnesyltransferase activity"/>
    <property type="evidence" value="ECO:0007669"/>
    <property type="project" value="UniProtKB-UniRule"/>
</dbReference>
<feature type="transmembrane region" description="Helical" evidence="8">
    <location>
        <begin position="75"/>
        <end position="96"/>
    </location>
</feature>
<comment type="similarity">
    <text evidence="8">Belongs to the UbiA prenyltransferase family. Protoheme IX farnesyltransferase subfamily.</text>
</comment>
<feature type="transmembrane region" description="Helical" evidence="8">
    <location>
        <begin position="297"/>
        <end position="318"/>
    </location>
</feature>
<evidence type="ECO:0000256" key="8">
    <source>
        <dbReference type="HAMAP-Rule" id="MF_00154"/>
    </source>
</evidence>
<accession>A0A2V4WF59</accession>
<feature type="transmembrane region" description="Helical" evidence="8">
    <location>
        <begin position="265"/>
        <end position="285"/>
    </location>
</feature>
<evidence type="ECO:0000256" key="3">
    <source>
        <dbReference type="ARBA" id="ARBA00022692"/>
    </source>
</evidence>
<evidence type="ECO:0000256" key="2">
    <source>
        <dbReference type="ARBA" id="ARBA00022679"/>
    </source>
</evidence>
<dbReference type="PANTHER" id="PTHR43448">
    <property type="entry name" value="PROTOHEME IX FARNESYLTRANSFERASE, MITOCHONDRIAL"/>
    <property type="match status" value="1"/>
</dbReference>
<feature type="transmembrane region" description="Helical" evidence="8">
    <location>
        <begin position="196"/>
        <end position="217"/>
    </location>
</feature>
<dbReference type="EMBL" id="QJSW01000004">
    <property type="protein sequence ID" value="PYE50304.1"/>
    <property type="molecule type" value="Genomic_DNA"/>
</dbReference>
<comment type="miscellaneous">
    <text evidence="8">Carbon 2 of the heme B porphyrin ring is defined according to the Fischer nomenclature.</text>
</comment>
<comment type="subcellular location">
    <subcellularLocation>
        <location evidence="8">Cell membrane</location>
        <topology evidence="8">Multi-pass membrane protein</topology>
    </subcellularLocation>
    <subcellularLocation>
        <location evidence="1">Membrane</location>
        <topology evidence="1">Multi-pass membrane protein</topology>
    </subcellularLocation>
</comment>
<reference evidence="9 10" key="1">
    <citation type="submission" date="2018-06" db="EMBL/GenBank/DDBJ databases">
        <title>Genomic Encyclopedia of Type Strains, Phase III (KMG-III): the genomes of soil and plant-associated and newly described type strains.</title>
        <authorList>
            <person name="Whitman W."/>
        </authorList>
    </citation>
    <scope>NUCLEOTIDE SEQUENCE [LARGE SCALE GENOMIC DNA]</scope>
    <source>
        <strain evidence="9 10">CECT 7022</strain>
    </source>
</reference>
<keyword evidence="6 8" id="KW-0472">Membrane</keyword>
<dbReference type="InterPro" id="IPR000537">
    <property type="entry name" value="UbiA_prenyltransferase"/>
</dbReference>
<keyword evidence="5 8" id="KW-0350">Heme biosynthesis</keyword>
<comment type="pathway">
    <text evidence="8">Porphyrin-containing compound metabolism; heme O biosynthesis; heme O from protoheme: step 1/1.</text>
</comment>
<evidence type="ECO:0000313" key="10">
    <source>
        <dbReference type="Proteomes" id="UP000247790"/>
    </source>
</evidence>
<dbReference type="Proteomes" id="UP000247790">
    <property type="component" value="Unassembled WGS sequence"/>
</dbReference>
<comment type="function">
    <text evidence="8">Converts heme B (protoheme IX) to heme O by substitution of the vinyl group on carbon 2 of heme B porphyrin ring with a hydroxyethyl farnesyl side group.</text>
</comment>
<keyword evidence="3 8" id="KW-0812">Transmembrane</keyword>
<feature type="transmembrane region" description="Helical" evidence="8">
    <location>
        <begin position="117"/>
        <end position="138"/>
    </location>
</feature>
<feature type="transmembrane region" description="Helical" evidence="8">
    <location>
        <begin position="238"/>
        <end position="259"/>
    </location>
</feature>
<dbReference type="PANTHER" id="PTHR43448:SF2">
    <property type="entry name" value="PROTOHEME IX FARNESYLTRANSFERASE, MITOCHONDRIAL"/>
    <property type="match status" value="1"/>
</dbReference>
<evidence type="ECO:0000256" key="1">
    <source>
        <dbReference type="ARBA" id="ARBA00004141"/>
    </source>
</evidence>
<protein>
    <recommendedName>
        <fullName evidence="8">Protoheme IX farnesyltransferase</fullName>
        <ecNumber evidence="8">2.5.1.141</ecNumber>
    </recommendedName>
    <alternativeName>
        <fullName evidence="8">Heme B farnesyltransferase</fullName>
    </alternativeName>
    <alternativeName>
        <fullName evidence="8">Heme O synthase</fullName>
    </alternativeName>
</protein>
<comment type="subunit">
    <text evidence="8">Interacts with CtaA.</text>
</comment>
<dbReference type="AlphaFoldDB" id="A0A2V4WF59"/>
<sequence length="323" mass="35957">MKFTQVYILGSEYLKALNNEPQTTNISLEYNSIPKVFFDTIKIGIIKSNLIAMFAGLSLALYVFNASVLANIVPIVLSFLGSSLIIGAAGVFNNLYDRDIDAIMERTKKRPTVTGRVDTKSGLILGITITLIGAVMLYIASPSAAVFGILGLLLYVFPYTMWTKRTTIYNTEVGSLSGAVPPLIGWAAISPDLGHFEIWALVVTMLLWQMPHFYGIAIRRFDEYKAAGVPMLPVVKGIGRTYVQSNVYLVLLLLSSFLFWPMSPFIAIVAFLVTLAWLILSVTTFDPKDTKKWSQRMFIFSINHITIIFLVIIAYSLIAQLMR</sequence>
<dbReference type="EC" id="2.5.1.141" evidence="8"/>
<proteinExistence type="inferred from homology"/>
<evidence type="ECO:0000256" key="6">
    <source>
        <dbReference type="ARBA" id="ARBA00023136"/>
    </source>
</evidence>
<organism evidence="9 10">
    <name type="scientific">Paenibacillus barcinonensis</name>
    <dbReference type="NCBI Taxonomy" id="198119"/>
    <lineage>
        <taxon>Bacteria</taxon>
        <taxon>Bacillati</taxon>
        <taxon>Bacillota</taxon>
        <taxon>Bacilli</taxon>
        <taxon>Bacillales</taxon>
        <taxon>Paenibacillaceae</taxon>
        <taxon>Paenibacillus</taxon>
    </lineage>
</organism>
<dbReference type="InterPro" id="IPR030470">
    <property type="entry name" value="UbiA_prenylTrfase_CS"/>
</dbReference>
<evidence type="ECO:0000256" key="7">
    <source>
        <dbReference type="ARBA" id="ARBA00047690"/>
    </source>
</evidence>
<dbReference type="HAMAP" id="MF_00154">
    <property type="entry name" value="CyoE_CtaB"/>
    <property type="match status" value="1"/>
</dbReference>
<feature type="transmembrane region" description="Helical" evidence="8">
    <location>
        <begin position="173"/>
        <end position="190"/>
    </location>
</feature>
<comment type="caution">
    <text evidence="9">The sequence shown here is derived from an EMBL/GenBank/DDBJ whole genome shotgun (WGS) entry which is preliminary data.</text>
</comment>
<dbReference type="NCBIfam" id="TIGR01473">
    <property type="entry name" value="cyoE_ctaB"/>
    <property type="match status" value="1"/>
</dbReference>
<dbReference type="CDD" id="cd13957">
    <property type="entry name" value="PT_UbiA_Cox10"/>
    <property type="match status" value="1"/>
</dbReference>
<gene>
    <name evidence="8" type="primary">ctaB</name>
    <name evidence="9" type="ORF">DFQ00_104263</name>
</gene>
<feature type="transmembrane region" description="Helical" evidence="8">
    <location>
        <begin position="50"/>
        <end position="69"/>
    </location>
</feature>
<dbReference type="UniPathway" id="UPA00834">
    <property type="reaction ID" value="UER00712"/>
</dbReference>